<comment type="caution">
    <text evidence="1">The sequence shown here is derived from an EMBL/GenBank/DDBJ whole genome shotgun (WGS) entry which is preliminary data.</text>
</comment>
<dbReference type="Proteomes" id="UP001519460">
    <property type="component" value="Unassembled WGS sequence"/>
</dbReference>
<gene>
    <name evidence="1" type="ORF">BaRGS_00002779</name>
</gene>
<sequence length="108" mass="11607">MQLLQVLTVLSKSPPILSLSKTLITQAAFRTLTVMSKSPPKDDGHHTDHAVVTRFDCLVKVTISTATTKDESPACSVASFDCCDNAVTITDGSHHNGSKQSLQVLTHM</sequence>
<evidence type="ECO:0000313" key="2">
    <source>
        <dbReference type="Proteomes" id="UP001519460"/>
    </source>
</evidence>
<accession>A0ABD0M2Y1</accession>
<evidence type="ECO:0000313" key="1">
    <source>
        <dbReference type="EMBL" id="KAK7506057.1"/>
    </source>
</evidence>
<keyword evidence="2" id="KW-1185">Reference proteome</keyword>
<dbReference type="EMBL" id="JACVVK020000008">
    <property type="protein sequence ID" value="KAK7506057.1"/>
    <property type="molecule type" value="Genomic_DNA"/>
</dbReference>
<name>A0ABD0M2Y1_9CAEN</name>
<protein>
    <recommendedName>
        <fullName evidence="3">Hydrophobin</fullName>
    </recommendedName>
</protein>
<proteinExistence type="predicted"/>
<dbReference type="AlphaFoldDB" id="A0ABD0M2Y1"/>
<reference evidence="1 2" key="1">
    <citation type="journal article" date="2023" name="Sci. Data">
        <title>Genome assembly of the Korean intertidal mud-creeper Batillaria attramentaria.</title>
        <authorList>
            <person name="Patra A.K."/>
            <person name="Ho P.T."/>
            <person name="Jun S."/>
            <person name="Lee S.J."/>
            <person name="Kim Y."/>
            <person name="Won Y.J."/>
        </authorList>
    </citation>
    <scope>NUCLEOTIDE SEQUENCE [LARGE SCALE GENOMIC DNA]</scope>
    <source>
        <strain evidence="1">Wonlab-2016</strain>
    </source>
</reference>
<organism evidence="1 2">
    <name type="scientific">Batillaria attramentaria</name>
    <dbReference type="NCBI Taxonomy" id="370345"/>
    <lineage>
        <taxon>Eukaryota</taxon>
        <taxon>Metazoa</taxon>
        <taxon>Spiralia</taxon>
        <taxon>Lophotrochozoa</taxon>
        <taxon>Mollusca</taxon>
        <taxon>Gastropoda</taxon>
        <taxon>Caenogastropoda</taxon>
        <taxon>Sorbeoconcha</taxon>
        <taxon>Cerithioidea</taxon>
        <taxon>Batillariidae</taxon>
        <taxon>Batillaria</taxon>
    </lineage>
</organism>
<evidence type="ECO:0008006" key="3">
    <source>
        <dbReference type="Google" id="ProtNLM"/>
    </source>
</evidence>